<dbReference type="Proteomes" id="UP001190640">
    <property type="component" value="Chromosome 6"/>
</dbReference>
<dbReference type="InterPro" id="IPR001841">
    <property type="entry name" value="Znf_RING"/>
</dbReference>
<evidence type="ECO:0000313" key="9">
    <source>
        <dbReference type="RefSeq" id="XP_054839868.1"/>
    </source>
</evidence>
<dbReference type="PROSITE" id="PS50089">
    <property type="entry name" value="ZF_RING_2"/>
    <property type="match status" value="1"/>
</dbReference>
<keyword evidence="1" id="KW-0479">Metal-binding</keyword>
<evidence type="ECO:0000259" key="7">
    <source>
        <dbReference type="PROSITE" id="PS50089"/>
    </source>
</evidence>
<dbReference type="Gene3D" id="3.30.40.10">
    <property type="entry name" value="Zinc/RING finger domain, C3HC4 (zinc finger)"/>
    <property type="match status" value="1"/>
</dbReference>
<keyword evidence="2 4" id="KW-0863">Zinc-finger</keyword>
<dbReference type="PANTHER" id="PTHR22791:SF17">
    <property type="entry name" value="RING-TYPE DOMAIN-CONTAINING PROTEIN"/>
    <property type="match status" value="1"/>
</dbReference>
<dbReference type="Pfam" id="PF14634">
    <property type="entry name" value="zf-RING_5"/>
    <property type="match status" value="1"/>
</dbReference>
<feature type="transmembrane region" description="Helical" evidence="6">
    <location>
        <begin position="209"/>
        <end position="232"/>
    </location>
</feature>
<evidence type="ECO:0000256" key="5">
    <source>
        <dbReference type="SAM" id="MobiDB-lite"/>
    </source>
</evidence>
<dbReference type="CTD" id="122319436"/>
<dbReference type="InterPro" id="IPR051435">
    <property type="entry name" value="RING_finger_E3_ubiq-ligases"/>
</dbReference>
<keyword evidence="6" id="KW-1133">Transmembrane helix</keyword>
<dbReference type="SUPFAM" id="SSF57850">
    <property type="entry name" value="RING/U-box"/>
    <property type="match status" value="1"/>
</dbReference>
<organism evidence="8 9">
    <name type="scientific">Eublepharis macularius</name>
    <name type="common">Leopard gecko</name>
    <name type="synonym">Cyrtodactylus macularius</name>
    <dbReference type="NCBI Taxonomy" id="481883"/>
    <lineage>
        <taxon>Eukaryota</taxon>
        <taxon>Metazoa</taxon>
        <taxon>Chordata</taxon>
        <taxon>Craniata</taxon>
        <taxon>Vertebrata</taxon>
        <taxon>Euteleostomi</taxon>
        <taxon>Lepidosauria</taxon>
        <taxon>Squamata</taxon>
        <taxon>Bifurcata</taxon>
        <taxon>Gekkota</taxon>
        <taxon>Eublepharidae</taxon>
        <taxon>Eublepharinae</taxon>
        <taxon>Eublepharis</taxon>
    </lineage>
</organism>
<dbReference type="PROSITE" id="PS00518">
    <property type="entry name" value="ZF_RING_1"/>
    <property type="match status" value="1"/>
</dbReference>
<dbReference type="GeneID" id="129332659"/>
<dbReference type="PANTHER" id="PTHR22791">
    <property type="entry name" value="RING-TYPE DOMAIN-CONTAINING PROTEIN"/>
    <property type="match status" value="1"/>
</dbReference>
<accession>A0AA97L2V3</accession>
<dbReference type="GO" id="GO:0008270">
    <property type="term" value="F:zinc ion binding"/>
    <property type="evidence" value="ECO:0007669"/>
    <property type="project" value="UniProtKB-KW"/>
</dbReference>
<sequence>MALQEEQPGGGGGLKEGAGPAEEEPAKEEEEAAAEEGEGGPAAGGWEAHECRICYNRFDLERRAPKLLECLHTFCQDCLAQLHLRAVLAAHSSGRGGPAADAAIACPLCRHPTALPDCRVHSLPVNTKLLERLPLRAAAAAWPELTAGQRRALLQPSRQSLQRSPSERGSQGAIPAAVEVRHVLARQWPAGLGGGCSCSEGDPSWRRKALNLGCLCAVFCILSMLLLFFAWMNWLTGSIFIGVAVLLLFFSTMPFAMYGFRNRSEPGAPGASPAPTAANGAAPGSATPQSRQAADERNRW</sequence>
<reference evidence="9" key="1">
    <citation type="submission" date="2025-08" db="UniProtKB">
        <authorList>
            <consortium name="RefSeq"/>
        </authorList>
    </citation>
    <scope>IDENTIFICATION</scope>
    <source>
        <tissue evidence="9">Blood</tissue>
    </source>
</reference>
<dbReference type="SMART" id="SM00184">
    <property type="entry name" value="RING"/>
    <property type="match status" value="1"/>
</dbReference>
<evidence type="ECO:0000313" key="8">
    <source>
        <dbReference type="Proteomes" id="UP001190640"/>
    </source>
</evidence>
<dbReference type="RefSeq" id="XP_054839868.1">
    <property type="nucleotide sequence ID" value="XM_054983893.1"/>
</dbReference>
<dbReference type="InterPro" id="IPR013083">
    <property type="entry name" value="Znf_RING/FYVE/PHD"/>
</dbReference>
<feature type="region of interest" description="Disordered" evidence="5">
    <location>
        <begin position="1"/>
        <end position="43"/>
    </location>
</feature>
<feature type="domain" description="RING-type" evidence="7">
    <location>
        <begin position="51"/>
        <end position="110"/>
    </location>
</feature>
<name>A0AA97L2V3_EUBMA</name>
<evidence type="ECO:0000256" key="1">
    <source>
        <dbReference type="ARBA" id="ARBA00022723"/>
    </source>
</evidence>
<feature type="compositionally biased region" description="Acidic residues" evidence="5">
    <location>
        <begin position="21"/>
        <end position="38"/>
    </location>
</feature>
<evidence type="ECO:0000256" key="3">
    <source>
        <dbReference type="ARBA" id="ARBA00022833"/>
    </source>
</evidence>
<feature type="transmembrane region" description="Helical" evidence="6">
    <location>
        <begin position="238"/>
        <end position="260"/>
    </location>
</feature>
<feature type="compositionally biased region" description="Low complexity" evidence="5">
    <location>
        <begin position="266"/>
        <end position="288"/>
    </location>
</feature>
<keyword evidence="6" id="KW-0812">Transmembrane</keyword>
<dbReference type="KEGG" id="emc:129332659"/>
<evidence type="ECO:0000256" key="6">
    <source>
        <dbReference type="SAM" id="Phobius"/>
    </source>
</evidence>
<gene>
    <name evidence="9" type="primary">LOC129332659</name>
</gene>
<dbReference type="GO" id="GO:0016567">
    <property type="term" value="P:protein ubiquitination"/>
    <property type="evidence" value="ECO:0007669"/>
    <property type="project" value="TreeGrafter"/>
</dbReference>
<dbReference type="GO" id="GO:0061630">
    <property type="term" value="F:ubiquitin protein ligase activity"/>
    <property type="evidence" value="ECO:0007669"/>
    <property type="project" value="TreeGrafter"/>
</dbReference>
<dbReference type="AlphaFoldDB" id="A0AA97L2V3"/>
<dbReference type="InterPro" id="IPR017907">
    <property type="entry name" value="Znf_RING_CS"/>
</dbReference>
<feature type="region of interest" description="Disordered" evidence="5">
    <location>
        <begin position="266"/>
        <end position="300"/>
    </location>
</feature>
<evidence type="ECO:0000256" key="2">
    <source>
        <dbReference type="ARBA" id="ARBA00022771"/>
    </source>
</evidence>
<keyword evidence="3" id="KW-0862">Zinc</keyword>
<keyword evidence="6" id="KW-0472">Membrane</keyword>
<proteinExistence type="predicted"/>
<keyword evidence="8" id="KW-1185">Reference proteome</keyword>
<protein>
    <submittedName>
        <fullName evidence="9">E3 ubiquitin-protein ligase RNF182</fullName>
    </submittedName>
</protein>
<evidence type="ECO:0000256" key="4">
    <source>
        <dbReference type="PROSITE-ProRule" id="PRU00175"/>
    </source>
</evidence>